<feature type="domain" description="DUF222" evidence="2">
    <location>
        <begin position="43"/>
        <end position="314"/>
    </location>
</feature>
<feature type="compositionally biased region" description="Low complexity" evidence="1">
    <location>
        <begin position="347"/>
        <end position="362"/>
    </location>
</feature>
<dbReference type="AlphaFoldDB" id="A0A2U1ZWN4"/>
<reference evidence="3 4" key="1">
    <citation type="submission" date="2018-03" db="EMBL/GenBank/DDBJ databases">
        <title>Genome assembly of novel Miniimonas species PCH200.</title>
        <authorList>
            <person name="Thakur V."/>
            <person name="Kumar V."/>
            <person name="Singh D."/>
        </authorList>
    </citation>
    <scope>NUCLEOTIDE SEQUENCE [LARGE SCALE GENOMIC DNA]</scope>
    <source>
        <strain evidence="3 4">PCH200</strain>
    </source>
</reference>
<feature type="compositionally biased region" description="Basic and acidic residues" evidence="1">
    <location>
        <begin position="506"/>
        <end position="518"/>
    </location>
</feature>
<protein>
    <recommendedName>
        <fullName evidence="2">DUF222 domain-containing protein</fullName>
    </recommendedName>
</protein>
<name>A0A2U1ZWN4_9MICO</name>
<sequence length="688" mass="72317">MTLDPGELLETAAAFAAVAGWAEAGLRATATRLHTRHGILDANRLAADVPGAPARVERGGPAADELAMRLGLSRQRAARLVGEGHLLESTLHPVGTALAAGHIDAGKAAIFTDLLATQEPAVCFAVTDQVLPAAPGLPHHALKKRIQAALIQTDPTTAHHRALQAATRRRVEHPRLLPDGQACLRVIAPALDIAAIYTATEAAAKAARATGDPRTLDQLRADALTTLATTALNNGTLTSVPGCHTLLTNDDTTATSTGTGTGAGIGSRTGSGTASVGVGVGVGVGDATIRSGSGTGPVASFDDLIELAKREHHAAENDPSPLGQVRRTLDAAIEAVSARTRQRLGHPPTSTSTGTATGSQGPASIADALLHQDAESANAPTQPDSTQDLDPGNGLADPTEQFRPFVPFSGTTSRLTLALAPEHLTEPDPDHIDPVHPWQDDLALTTNESQWRFETYEAPETCRTGIDVPELLGFAPLDPTTARLLAAHPPRWLTITTALADITQQADRERQAQRDRTSQADADSQARSTDASTTEPISAIGPGDANSYPPSTAAPGEDTTRYWPPSFNPAPHLATPNYRPGAELDRLVRALHPTCIAPACTVASTACDNDHAVEWPSGPTDAPNLRPLCRHHHRLKTHHGHSYRITPDGSTIWTTPTGHTYHRPPAGDTRLIGTPRRHRRGARNGNAV</sequence>
<organism evidence="3 4">
    <name type="scientific">Serinibacter arcticus</name>
    <dbReference type="NCBI Taxonomy" id="1655435"/>
    <lineage>
        <taxon>Bacteria</taxon>
        <taxon>Bacillati</taxon>
        <taxon>Actinomycetota</taxon>
        <taxon>Actinomycetes</taxon>
        <taxon>Micrococcales</taxon>
        <taxon>Beutenbergiaceae</taxon>
        <taxon>Serinibacter</taxon>
    </lineage>
</organism>
<dbReference type="InterPro" id="IPR003615">
    <property type="entry name" value="HNH_nuc"/>
</dbReference>
<feature type="compositionally biased region" description="Polar residues" evidence="1">
    <location>
        <begin position="378"/>
        <end position="388"/>
    </location>
</feature>
<evidence type="ECO:0000313" key="3">
    <source>
        <dbReference type="EMBL" id="PWD51353.1"/>
    </source>
</evidence>
<accession>A0A2U1ZWN4</accession>
<dbReference type="RefSeq" id="WP_109229735.1">
    <property type="nucleotide sequence ID" value="NZ_PYHR01000002.1"/>
</dbReference>
<evidence type="ECO:0000256" key="1">
    <source>
        <dbReference type="SAM" id="MobiDB-lite"/>
    </source>
</evidence>
<comment type="caution">
    <text evidence="3">The sequence shown here is derived from an EMBL/GenBank/DDBJ whole genome shotgun (WGS) entry which is preliminary data.</text>
</comment>
<dbReference type="EMBL" id="PYHR01000002">
    <property type="protein sequence ID" value="PWD51353.1"/>
    <property type="molecule type" value="Genomic_DNA"/>
</dbReference>
<proteinExistence type="predicted"/>
<keyword evidence="4" id="KW-1185">Reference proteome</keyword>
<dbReference type="CDD" id="cd00085">
    <property type="entry name" value="HNHc"/>
    <property type="match status" value="1"/>
</dbReference>
<feature type="region of interest" description="Disordered" evidence="1">
    <location>
        <begin position="375"/>
        <end position="407"/>
    </location>
</feature>
<feature type="compositionally biased region" description="Polar residues" evidence="1">
    <location>
        <begin position="519"/>
        <end position="536"/>
    </location>
</feature>
<feature type="region of interest" description="Disordered" evidence="1">
    <location>
        <begin position="504"/>
        <end position="568"/>
    </location>
</feature>
<feature type="compositionally biased region" description="Polar residues" evidence="1">
    <location>
        <begin position="649"/>
        <end position="658"/>
    </location>
</feature>
<dbReference type="Proteomes" id="UP000245166">
    <property type="component" value="Unassembled WGS sequence"/>
</dbReference>
<dbReference type="Pfam" id="PF02720">
    <property type="entry name" value="DUF222"/>
    <property type="match status" value="1"/>
</dbReference>
<dbReference type="OrthoDB" id="5140334at2"/>
<gene>
    <name evidence="3" type="ORF">C8046_12465</name>
</gene>
<evidence type="ECO:0000313" key="4">
    <source>
        <dbReference type="Proteomes" id="UP000245166"/>
    </source>
</evidence>
<evidence type="ECO:0000259" key="2">
    <source>
        <dbReference type="Pfam" id="PF02720"/>
    </source>
</evidence>
<dbReference type="InterPro" id="IPR003870">
    <property type="entry name" value="DUF222"/>
</dbReference>
<feature type="region of interest" description="Disordered" evidence="1">
    <location>
        <begin position="649"/>
        <end position="688"/>
    </location>
</feature>
<feature type="region of interest" description="Disordered" evidence="1">
    <location>
        <begin position="338"/>
        <end position="362"/>
    </location>
</feature>